<evidence type="ECO:0000313" key="1">
    <source>
        <dbReference type="EMBL" id="QQX12677.1"/>
    </source>
</evidence>
<reference evidence="1" key="1">
    <citation type="submission" date="2021-01" db="EMBL/GenBank/DDBJ databases">
        <title>GES Beta-lactamases isolated from hospital effluents in Brazil.</title>
        <authorList>
            <person name="Conte D."/>
            <person name="Mesa D."/>
            <person name="Palmeiro J.K."/>
            <person name="Dalla-Costa L.M."/>
        </authorList>
    </citation>
    <scope>NUCLEOTIDE SEQUENCE [LARGE SCALE GENOMIC DNA]</scope>
    <source>
        <strain evidence="1">Aero21</strain>
        <plasmid evidence="1">p1</plasmid>
    </source>
</reference>
<protein>
    <submittedName>
        <fullName evidence="1">Uncharacterized protein</fullName>
    </submittedName>
</protein>
<dbReference type="AlphaFoldDB" id="A0A7U0LDP8"/>
<dbReference type="EMBL" id="CP068231">
    <property type="protein sequence ID" value="QQX12677.1"/>
    <property type="molecule type" value="Genomic_DNA"/>
</dbReference>
<name>A0A7U0LDP8_AERCA</name>
<proteinExistence type="predicted"/>
<accession>A0A7U0LDP8</accession>
<geneLocation type="plasmid" evidence="1">
    <name>p1</name>
</geneLocation>
<sequence>MMRKTSTYGKAIIFVVIVWMVSEIFSFPSVMRQPDTQIKLMNGSFSFNGYFDKLLNNYNRPSRAPSGFPWPTTAAYIQGFEILNVGGLSSITIDNSRKEHDVFVRVVVHTVQGNFPVRQFYIPAFGSFTAKQLTPGEYEIRFQDLITGEMNKFAPHRLEERMTDAGQVIGQGYTVTLYGVINGNAPTARMSKDEF</sequence>
<gene>
    <name evidence="1" type="ORF">JC965_26500</name>
</gene>
<organism evidence="1">
    <name type="scientific">Aeromonas caviae</name>
    <name type="common">Aeromonas punctata</name>
    <dbReference type="NCBI Taxonomy" id="648"/>
    <lineage>
        <taxon>Bacteria</taxon>
        <taxon>Pseudomonadati</taxon>
        <taxon>Pseudomonadota</taxon>
        <taxon>Gammaproteobacteria</taxon>
        <taxon>Aeromonadales</taxon>
        <taxon>Aeromonadaceae</taxon>
        <taxon>Aeromonas</taxon>
    </lineage>
</organism>
<keyword evidence="1" id="KW-0614">Plasmid</keyword>